<keyword evidence="2" id="KW-1185">Reference proteome</keyword>
<evidence type="ECO:0008006" key="3">
    <source>
        <dbReference type="Google" id="ProtNLM"/>
    </source>
</evidence>
<dbReference type="Proteomes" id="UP000218209">
    <property type="component" value="Unassembled WGS sequence"/>
</dbReference>
<dbReference type="AlphaFoldDB" id="A0A1X6P0Y0"/>
<proteinExistence type="predicted"/>
<name>A0A1X6P0Y0_PORUM</name>
<dbReference type="EMBL" id="KV918945">
    <property type="protein sequence ID" value="OSX74487.1"/>
    <property type="molecule type" value="Genomic_DNA"/>
</dbReference>
<evidence type="ECO:0000313" key="2">
    <source>
        <dbReference type="Proteomes" id="UP000218209"/>
    </source>
</evidence>
<accession>A0A1X6P0Y0</accession>
<dbReference type="InterPro" id="IPR021109">
    <property type="entry name" value="Peptidase_aspartic_dom_sf"/>
</dbReference>
<dbReference type="Gene3D" id="2.40.70.10">
    <property type="entry name" value="Acid Proteases"/>
    <property type="match status" value="1"/>
</dbReference>
<evidence type="ECO:0000313" key="1">
    <source>
        <dbReference type="EMBL" id="OSX74487.1"/>
    </source>
</evidence>
<organism evidence="1 2">
    <name type="scientific">Porphyra umbilicalis</name>
    <name type="common">Purple laver</name>
    <name type="synonym">Red alga</name>
    <dbReference type="NCBI Taxonomy" id="2786"/>
    <lineage>
        <taxon>Eukaryota</taxon>
        <taxon>Rhodophyta</taxon>
        <taxon>Bangiophyceae</taxon>
        <taxon>Bangiales</taxon>
        <taxon>Bangiaceae</taxon>
        <taxon>Porphyra</taxon>
    </lineage>
</organism>
<sequence length="180" mass="20247">MLECLVATAPDTKEFQGAFLDTGAERTVIGHRQAAAYARFAGIKMRLDKTSRAVFRFGGPGYPSLGTLHVKVPYANNLFLPMEVDVVALNVPILLGLDTMDANQMFLDDMSNKLVFVAYTVSIQVVRKYGHAYIEWVKDALYTMAEVDKLHRQFCHPHPDRLFAVLRQAKDPQATKDTRE</sequence>
<gene>
    <name evidence="1" type="ORF">BU14_0287s0006</name>
</gene>
<protein>
    <recommendedName>
        <fullName evidence="3">Peptidase A2 domain-containing protein</fullName>
    </recommendedName>
</protein>
<reference evidence="1 2" key="1">
    <citation type="submission" date="2017-03" db="EMBL/GenBank/DDBJ databases">
        <title>WGS assembly of Porphyra umbilicalis.</title>
        <authorList>
            <person name="Brawley S.H."/>
            <person name="Blouin N.A."/>
            <person name="Ficko-Blean E."/>
            <person name="Wheeler G.L."/>
            <person name="Lohr M."/>
            <person name="Goodson H.V."/>
            <person name="Jenkins J.W."/>
            <person name="Blaby-Haas C.E."/>
            <person name="Helliwell K.E."/>
            <person name="Chan C."/>
            <person name="Marriage T."/>
            <person name="Bhattacharya D."/>
            <person name="Klein A.S."/>
            <person name="Badis Y."/>
            <person name="Brodie J."/>
            <person name="Cao Y."/>
            <person name="Collen J."/>
            <person name="Dittami S.M."/>
            <person name="Gachon C.M."/>
            <person name="Green B.R."/>
            <person name="Karpowicz S."/>
            <person name="Kim J.W."/>
            <person name="Kudahl U."/>
            <person name="Lin S."/>
            <person name="Michel G."/>
            <person name="Mittag M."/>
            <person name="Olson B.J."/>
            <person name="Pangilinan J."/>
            <person name="Peng Y."/>
            <person name="Qiu H."/>
            <person name="Shu S."/>
            <person name="Singer J.T."/>
            <person name="Smith A.G."/>
            <person name="Sprecher B.N."/>
            <person name="Wagner V."/>
            <person name="Wang W."/>
            <person name="Wang Z.-Y."/>
            <person name="Yan J."/>
            <person name="Yarish C."/>
            <person name="Zoeuner-Riek S."/>
            <person name="Zhuang Y."/>
            <person name="Zou Y."/>
            <person name="Lindquist E.A."/>
            <person name="Grimwood J."/>
            <person name="Barry K."/>
            <person name="Rokhsar D.S."/>
            <person name="Schmutz J."/>
            <person name="Stiller J.W."/>
            <person name="Grossman A.R."/>
            <person name="Prochnik S.E."/>
        </authorList>
    </citation>
    <scope>NUCLEOTIDE SEQUENCE [LARGE SCALE GENOMIC DNA]</scope>
    <source>
        <strain evidence="1">4086291</strain>
    </source>
</reference>